<sequence length="313" mass="33948">MKRIWIAATVLLSLLMVLGGCTKTSTAPSADTRDITLDSTTYTVPAHPEKIAVLSNSLLSMLYAVDGKAISRVSTTDPLPPELEALPVLGQTANINIEQLLSLHPDFVLGLESQHKKYESVLNSNHIPTVLVNYEGIKDNVPLIKFLGNLTNHQDKADTLVATYESNIQRVKDAVKDRTPARVAVLRATGKGVTAETDAAITASMVKDLGMTNVVSAHLDKATTDKTVPYSLETLAEDDPDIIFVVTMGKEEEITKAMQQAMTGNPAWNNLKAVQNNHVVYLPSKLFLLNPGLNTPEAMAKLVKEAYGIDVTF</sequence>
<dbReference type="EMBL" id="LT906470">
    <property type="protein sequence ID" value="SNV68532.1"/>
    <property type="molecule type" value="Genomic_DNA"/>
</dbReference>
<evidence type="ECO:0000259" key="6">
    <source>
        <dbReference type="PROSITE" id="PS50983"/>
    </source>
</evidence>
<dbReference type="PROSITE" id="PS51257">
    <property type="entry name" value="PROKAR_LIPOPROTEIN"/>
    <property type="match status" value="1"/>
</dbReference>
<dbReference type="PANTHER" id="PTHR30532">
    <property type="entry name" value="IRON III DICITRATE-BINDING PERIPLASMIC PROTEIN"/>
    <property type="match status" value="1"/>
</dbReference>
<evidence type="ECO:0000256" key="3">
    <source>
        <dbReference type="ARBA" id="ARBA00022448"/>
    </source>
</evidence>
<gene>
    <name evidence="7" type="primary">isdE</name>
    <name evidence="7" type="ORF">SAMEA44547418_01206</name>
</gene>
<reference evidence="7 8" key="1">
    <citation type="submission" date="2017-06" db="EMBL/GenBank/DDBJ databases">
        <authorList>
            <consortium name="Pathogen Informatics"/>
        </authorList>
    </citation>
    <scope>NUCLEOTIDE SEQUENCE [LARGE SCALE GENOMIC DNA]</scope>
    <source>
        <strain evidence="7 8">NCTC12018</strain>
    </source>
</reference>
<evidence type="ECO:0000256" key="4">
    <source>
        <dbReference type="ARBA" id="ARBA00022729"/>
    </source>
</evidence>
<comment type="similarity">
    <text evidence="2">Belongs to the bacterial solute-binding protein 8 family.</text>
</comment>
<dbReference type="SUPFAM" id="SSF53807">
    <property type="entry name" value="Helical backbone' metal receptor"/>
    <property type="match status" value="1"/>
</dbReference>
<proteinExistence type="inferred from homology"/>
<dbReference type="Gene3D" id="3.40.50.1980">
    <property type="entry name" value="Nitrogenase molybdenum iron protein domain"/>
    <property type="match status" value="2"/>
</dbReference>
<organism evidence="7 8">
    <name type="scientific">Veillonella rodentium</name>
    <dbReference type="NCBI Taxonomy" id="248315"/>
    <lineage>
        <taxon>Bacteria</taxon>
        <taxon>Bacillati</taxon>
        <taxon>Bacillota</taxon>
        <taxon>Negativicutes</taxon>
        <taxon>Veillonellales</taxon>
        <taxon>Veillonellaceae</taxon>
        <taxon>Veillonella</taxon>
    </lineage>
</organism>
<dbReference type="Proteomes" id="UP000214973">
    <property type="component" value="Chromosome 1"/>
</dbReference>
<feature type="chain" id="PRO_5012263813" evidence="5">
    <location>
        <begin position="30"/>
        <end position="313"/>
    </location>
</feature>
<dbReference type="InterPro" id="IPR051313">
    <property type="entry name" value="Bact_iron-sidero_bind"/>
</dbReference>
<keyword evidence="3" id="KW-0813">Transport</keyword>
<dbReference type="RefSeq" id="WP_095066145.1">
    <property type="nucleotide sequence ID" value="NZ_LT906470.1"/>
</dbReference>
<dbReference type="AlphaFoldDB" id="A0A239ZBK2"/>
<keyword evidence="8" id="KW-1185">Reference proteome</keyword>
<feature type="domain" description="Fe/B12 periplasmic-binding" evidence="6">
    <location>
        <begin position="50"/>
        <end position="310"/>
    </location>
</feature>
<evidence type="ECO:0000256" key="1">
    <source>
        <dbReference type="ARBA" id="ARBA00004196"/>
    </source>
</evidence>
<dbReference type="InterPro" id="IPR002491">
    <property type="entry name" value="ABC_transptr_periplasmic_BD"/>
</dbReference>
<evidence type="ECO:0000313" key="8">
    <source>
        <dbReference type="Proteomes" id="UP000214973"/>
    </source>
</evidence>
<dbReference type="GO" id="GO:1901678">
    <property type="term" value="P:iron coordination entity transport"/>
    <property type="evidence" value="ECO:0007669"/>
    <property type="project" value="UniProtKB-ARBA"/>
</dbReference>
<dbReference type="PANTHER" id="PTHR30532:SF1">
    <property type="entry name" value="IRON(3+)-HYDROXAMATE-BINDING PROTEIN FHUD"/>
    <property type="match status" value="1"/>
</dbReference>
<evidence type="ECO:0000256" key="5">
    <source>
        <dbReference type="SAM" id="SignalP"/>
    </source>
</evidence>
<keyword evidence="4 5" id="KW-0732">Signal</keyword>
<accession>A0A239ZBK2</accession>
<protein>
    <submittedName>
        <fullName evidence="7">Staphylococcal iron-regulated protein F</fullName>
    </submittedName>
</protein>
<evidence type="ECO:0000256" key="2">
    <source>
        <dbReference type="ARBA" id="ARBA00008814"/>
    </source>
</evidence>
<dbReference type="Pfam" id="PF01497">
    <property type="entry name" value="Peripla_BP_2"/>
    <property type="match status" value="1"/>
</dbReference>
<feature type="signal peptide" evidence="5">
    <location>
        <begin position="1"/>
        <end position="29"/>
    </location>
</feature>
<dbReference type="KEGG" id="vrm:44547418_01206"/>
<dbReference type="GO" id="GO:0030288">
    <property type="term" value="C:outer membrane-bounded periplasmic space"/>
    <property type="evidence" value="ECO:0007669"/>
    <property type="project" value="TreeGrafter"/>
</dbReference>
<dbReference type="PROSITE" id="PS50983">
    <property type="entry name" value="FE_B12_PBP"/>
    <property type="match status" value="1"/>
</dbReference>
<comment type="subcellular location">
    <subcellularLocation>
        <location evidence="1">Cell envelope</location>
    </subcellularLocation>
</comment>
<evidence type="ECO:0000313" key="7">
    <source>
        <dbReference type="EMBL" id="SNV68532.1"/>
    </source>
</evidence>
<name>A0A239ZBK2_9FIRM</name>